<dbReference type="EMBL" id="LAZR01058845">
    <property type="protein sequence ID" value="KKK69044.1"/>
    <property type="molecule type" value="Genomic_DNA"/>
</dbReference>
<organism evidence="1">
    <name type="scientific">marine sediment metagenome</name>
    <dbReference type="NCBI Taxonomy" id="412755"/>
    <lineage>
        <taxon>unclassified sequences</taxon>
        <taxon>metagenomes</taxon>
        <taxon>ecological metagenomes</taxon>
    </lineage>
</organism>
<comment type="caution">
    <text evidence="1">The sequence shown here is derived from an EMBL/GenBank/DDBJ whole genome shotgun (WGS) entry which is preliminary data.</text>
</comment>
<gene>
    <name evidence="1" type="ORF">LCGC14_2937990</name>
</gene>
<sequence>VDNLLEASELIATNGNYDTNDLVCFVSPKDKRSIMNYLHDKGAQYNQLGEDIARNGAIAKVAGITLIESNSVTTSFALVLKPKVCATYKELVSLRSTTINDPYKSLKIRVVEEGVVELTDPLAICLIKGTQSASA</sequence>
<evidence type="ECO:0000313" key="1">
    <source>
        <dbReference type="EMBL" id="KKK69044.1"/>
    </source>
</evidence>
<accession>A0A0F8ZRN7</accession>
<dbReference type="AlphaFoldDB" id="A0A0F8ZRN7"/>
<protein>
    <submittedName>
        <fullName evidence="1">Uncharacterized protein</fullName>
    </submittedName>
</protein>
<reference evidence="1" key="1">
    <citation type="journal article" date="2015" name="Nature">
        <title>Complex archaea that bridge the gap between prokaryotes and eukaryotes.</title>
        <authorList>
            <person name="Spang A."/>
            <person name="Saw J.H."/>
            <person name="Jorgensen S.L."/>
            <person name="Zaremba-Niedzwiedzka K."/>
            <person name="Martijn J."/>
            <person name="Lind A.E."/>
            <person name="van Eijk R."/>
            <person name="Schleper C."/>
            <person name="Guy L."/>
            <person name="Ettema T.J."/>
        </authorList>
    </citation>
    <scope>NUCLEOTIDE SEQUENCE</scope>
</reference>
<feature type="non-terminal residue" evidence="1">
    <location>
        <position position="1"/>
    </location>
</feature>
<proteinExistence type="predicted"/>
<name>A0A0F8ZRN7_9ZZZZ</name>